<proteinExistence type="predicted"/>
<dbReference type="Proteomes" id="UP000256964">
    <property type="component" value="Unassembled WGS sequence"/>
</dbReference>
<feature type="compositionally biased region" description="Basic residues" evidence="1">
    <location>
        <begin position="254"/>
        <end position="267"/>
    </location>
</feature>
<evidence type="ECO:0000256" key="1">
    <source>
        <dbReference type="SAM" id="MobiDB-lite"/>
    </source>
</evidence>
<feature type="region of interest" description="Disordered" evidence="1">
    <location>
        <begin position="250"/>
        <end position="278"/>
    </location>
</feature>
<feature type="region of interest" description="Disordered" evidence="1">
    <location>
        <begin position="39"/>
        <end position="119"/>
    </location>
</feature>
<feature type="compositionally biased region" description="Basic and acidic residues" evidence="1">
    <location>
        <begin position="268"/>
        <end position="278"/>
    </location>
</feature>
<keyword evidence="3" id="KW-1185">Reference proteome</keyword>
<reference evidence="2 3" key="1">
    <citation type="journal article" date="2018" name="Biotechnol. Biofuels">
        <title>Integrative visual omics of the white-rot fungus Polyporus brumalis exposes the biotechnological potential of its oxidative enzymes for delignifying raw plant biomass.</title>
        <authorList>
            <person name="Miyauchi S."/>
            <person name="Rancon A."/>
            <person name="Drula E."/>
            <person name="Hage H."/>
            <person name="Chaduli D."/>
            <person name="Favel A."/>
            <person name="Grisel S."/>
            <person name="Henrissat B."/>
            <person name="Herpoel-Gimbert I."/>
            <person name="Ruiz-Duenas F.J."/>
            <person name="Chevret D."/>
            <person name="Hainaut M."/>
            <person name="Lin J."/>
            <person name="Wang M."/>
            <person name="Pangilinan J."/>
            <person name="Lipzen A."/>
            <person name="Lesage-Meessen L."/>
            <person name="Navarro D."/>
            <person name="Riley R."/>
            <person name="Grigoriev I.V."/>
            <person name="Zhou S."/>
            <person name="Raouche S."/>
            <person name="Rosso M.N."/>
        </authorList>
    </citation>
    <scope>NUCLEOTIDE SEQUENCE [LARGE SCALE GENOMIC DNA]</scope>
    <source>
        <strain evidence="2 3">BRFM 1820</strain>
    </source>
</reference>
<evidence type="ECO:0000313" key="2">
    <source>
        <dbReference type="EMBL" id="RDX53436.1"/>
    </source>
</evidence>
<accession>A0A371DLP0</accession>
<gene>
    <name evidence="2" type="ORF">OH76DRAFT_1220904</name>
</gene>
<organism evidence="2 3">
    <name type="scientific">Lentinus brumalis</name>
    <dbReference type="NCBI Taxonomy" id="2498619"/>
    <lineage>
        <taxon>Eukaryota</taxon>
        <taxon>Fungi</taxon>
        <taxon>Dikarya</taxon>
        <taxon>Basidiomycota</taxon>
        <taxon>Agaricomycotina</taxon>
        <taxon>Agaricomycetes</taxon>
        <taxon>Polyporales</taxon>
        <taxon>Polyporaceae</taxon>
        <taxon>Lentinus</taxon>
    </lineage>
</organism>
<sequence length="297" mass="32799">MYAPSRSSRIADSNAYAYLVRPPIPHPIPPVACVRPRPSAPELASPGHRPICMPDKPAPQVMRSRRKPSRTQPGPAHPLVRNACCSRYERTGDCSDSARSAQATRLRPRPPTPGHAIITGRTSGMWVQGASTRVRASRGGQNKRHVQYQVVSTSLCLSRGSRDARCSTMQARPWPIAFGLRELLQQVPCRRREHGQRQCHGTYRHEAGSSALACFVAGRVGDALSSNRRYRLCPVWLYSSTCGLKEAASLKSQGRGRSRSTNKGTRHANHEDQCRSSTRDRLVLGEDGCFRRGSNSI</sequence>
<dbReference type="EMBL" id="KZ857387">
    <property type="protein sequence ID" value="RDX53436.1"/>
    <property type="molecule type" value="Genomic_DNA"/>
</dbReference>
<protein>
    <submittedName>
        <fullName evidence="2">Uncharacterized protein</fullName>
    </submittedName>
</protein>
<name>A0A371DLP0_9APHY</name>
<evidence type="ECO:0000313" key="3">
    <source>
        <dbReference type="Proteomes" id="UP000256964"/>
    </source>
</evidence>
<dbReference type="AlphaFoldDB" id="A0A371DLP0"/>